<reference evidence="1" key="1">
    <citation type="submission" date="2022-10" db="EMBL/GenBank/DDBJ databases">
        <authorList>
            <person name="Chen Y."/>
            <person name="Dougan E. K."/>
            <person name="Chan C."/>
            <person name="Rhodes N."/>
            <person name="Thang M."/>
        </authorList>
    </citation>
    <scope>NUCLEOTIDE SEQUENCE</scope>
</reference>
<proteinExistence type="predicted"/>
<gene>
    <name evidence="1" type="ORF">C1SCF055_LOCUS5502</name>
</gene>
<dbReference type="OrthoDB" id="431089at2759"/>
<protein>
    <submittedName>
        <fullName evidence="2">DUF429 domain-containing protein</fullName>
    </submittedName>
</protein>
<dbReference type="EMBL" id="CAMXCT010000336">
    <property type="protein sequence ID" value="CAI3977356.1"/>
    <property type="molecule type" value="Genomic_DNA"/>
</dbReference>
<sequence length="284" mass="30977">MKRPSVGKQRILPSQTVVIYGIDFSGAADAGKKMFVAKCALLKKPPDLTLLVHSVLPARQLPGGGLSPQDATAAVRSELMAATKDQTVVVGVDSPPAIAKEFMTGNWTTWARRFSKIYQTPDAFREATSVFDGIKRREPKRRTWWAIQGIFAPLSQQGFCVVPCMDFSGSHVLMESCPASVLKRLELYTEPYKGKTAKHGRRRRVILDRLKRGVPIGRNSKSLLSVQMADPKLLPALVADSGADALDAVLAALGAACSISREDFPAPEDGKMLDIYKLEACVYC</sequence>
<evidence type="ECO:0000313" key="2">
    <source>
        <dbReference type="EMBL" id="CAL4764668.1"/>
    </source>
</evidence>
<reference evidence="2 3" key="2">
    <citation type="submission" date="2024-05" db="EMBL/GenBank/DDBJ databases">
        <authorList>
            <person name="Chen Y."/>
            <person name="Shah S."/>
            <person name="Dougan E. K."/>
            <person name="Thang M."/>
            <person name="Chan C."/>
        </authorList>
    </citation>
    <scope>NUCLEOTIDE SEQUENCE [LARGE SCALE GENOMIC DNA]</scope>
</reference>
<name>A0A9P1BQ09_9DINO</name>
<comment type="caution">
    <text evidence="1">The sequence shown here is derived from an EMBL/GenBank/DDBJ whole genome shotgun (WGS) entry which is preliminary data.</text>
</comment>
<organism evidence="1">
    <name type="scientific">Cladocopium goreaui</name>
    <dbReference type="NCBI Taxonomy" id="2562237"/>
    <lineage>
        <taxon>Eukaryota</taxon>
        <taxon>Sar</taxon>
        <taxon>Alveolata</taxon>
        <taxon>Dinophyceae</taxon>
        <taxon>Suessiales</taxon>
        <taxon>Symbiodiniaceae</taxon>
        <taxon>Cladocopium</taxon>
    </lineage>
</organism>
<dbReference type="Proteomes" id="UP001152797">
    <property type="component" value="Unassembled WGS sequence"/>
</dbReference>
<dbReference type="EMBL" id="CAMXCT020000336">
    <property type="protein sequence ID" value="CAL1130731.1"/>
    <property type="molecule type" value="Genomic_DNA"/>
</dbReference>
<evidence type="ECO:0000313" key="1">
    <source>
        <dbReference type="EMBL" id="CAI3977356.1"/>
    </source>
</evidence>
<evidence type="ECO:0000313" key="3">
    <source>
        <dbReference type="Proteomes" id="UP001152797"/>
    </source>
</evidence>
<dbReference type="EMBL" id="CAMXCT030000336">
    <property type="protein sequence ID" value="CAL4764668.1"/>
    <property type="molecule type" value="Genomic_DNA"/>
</dbReference>
<keyword evidence="3" id="KW-1185">Reference proteome</keyword>
<accession>A0A9P1BQ09</accession>
<dbReference type="AlphaFoldDB" id="A0A9P1BQ09"/>